<evidence type="ECO:0000256" key="2">
    <source>
        <dbReference type="ARBA" id="ARBA00010742"/>
    </source>
</evidence>
<dbReference type="EMBL" id="FNDI01000003">
    <property type="protein sequence ID" value="SDH24608.1"/>
    <property type="molecule type" value="Genomic_DNA"/>
</dbReference>
<dbReference type="Proteomes" id="UP000198900">
    <property type="component" value="Unassembled WGS sequence"/>
</dbReference>
<keyword evidence="3" id="KW-0732">Signal</keyword>
<sequence>MDGRTLHVGLVVPAFFYVPYWAAHDLGLYRKQGLNVEFVVFGGIDPLTKALKDGTIDVGIGSPEHVIHDVEAGGDLRMIAGNVNRLTHSLIAQPEIKRLEDLRGKTIGVSALSAGTSSLFTDILERVGLHPGDYHVVEAGVVPPRHDRLLERSIDAAMQTDPHNYLAEDAGFTNLGPVSDWIPYFQFTSVNVNRTWAGENEDALVRFLAASIQGSQWMFKNQQSVVEVAAQRMDVDQRYLERAWKDHVSGFAVPIDLRLEARSIETALEMIRRDRPTSVQVSGDASFAKYVDTRYLREAQQVAGVDEALVT</sequence>
<comment type="similarity">
    <text evidence="2">Belongs to the bacterial solute-binding protein SsuA/TauA family.</text>
</comment>
<feature type="domain" description="SsuA/THI5-like" evidence="4">
    <location>
        <begin position="18"/>
        <end position="223"/>
    </location>
</feature>
<dbReference type="Pfam" id="PF09084">
    <property type="entry name" value="NMT1"/>
    <property type="match status" value="1"/>
</dbReference>
<proteinExistence type="inferred from homology"/>
<dbReference type="PANTHER" id="PTHR30024">
    <property type="entry name" value="ALIPHATIC SULFONATES-BINDING PROTEIN-RELATED"/>
    <property type="match status" value="1"/>
</dbReference>
<dbReference type="PANTHER" id="PTHR30024:SF47">
    <property type="entry name" value="TAURINE-BINDING PERIPLASMIC PROTEIN"/>
    <property type="match status" value="1"/>
</dbReference>
<evidence type="ECO:0000313" key="5">
    <source>
        <dbReference type="EMBL" id="SDH24608.1"/>
    </source>
</evidence>
<reference evidence="5" key="1">
    <citation type="submission" date="2016-10" db="EMBL/GenBank/DDBJ databases">
        <authorList>
            <person name="Varghese N."/>
            <person name="Submissions S."/>
        </authorList>
    </citation>
    <scope>NUCLEOTIDE SEQUENCE [LARGE SCALE GENOMIC DNA]</scope>
    <source>
        <strain evidence="5">YR281</strain>
    </source>
</reference>
<keyword evidence="6" id="KW-1185">Reference proteome</keyword>
<dbReference type="SUPFAM" id="SSF53850">
    <property type="entry name" value="Periplasmic binding protein-like II"/>
    <property type="match status" value="1"/>
</dbReference>
<dbReference type="AlphaFoldDB" id="A0A7Z7B3N9"/>
<gene>
    <name evidence="5" type="ORF">SAMN04487926_10351</name>
</gene>
<comment type="caution">
    <text evidence="5">The sequence shown here is derived from an EMBL/GenBank/DDBJ whole genome shotgun (WGS) entry which is preliminary data.</text>
</comment>
<organism evidence="5 6">
    <name type="scientific">Paraburkholderia steynii</name>
    <dbReference type="NCBI Taxonomy" id="1245441"/>
    <lineage>
        <taxon>Bacteria</taxon>
        <taxon>Pseudomonadati</taxon>
        <taxon>Pseudomonadota</taxon>
        <taxon>Betaproteobacteria</taxon>
        <taxon>Burkholderiales</taxon>
        <taxon>Burkholderiaceae</taxon>
        <taxon>Paraburkholderia</taxon>
    </lineage>
</organism>
<dbReference type="InterPro" id="IPR015168">
    <property type="entry name" value="SsuA/THI5"/>
</dbReference>
<protein>
    <submittedName>
        <fullName evidence="5">NMT1/THI5 like</fullName>
    </submittedName>
</protein>
<name>A0A7Z7B3N9_9BURK</name>
<evidence type="ECO:0000313" key="6">
    <source>
        <dbReference type="Proteomes" id="UP000198900"/>
    </source>
</evidence>
<evidence type="ECO:0000259" key="4">
    <source>
        <dbReference type="Pfam" id="PF09084"/>
    </source>
</evidence>
<dbReference type="GO" id="GO:0042597">
    <property type="term" value="C:periplasmic space"/>
    <property type="evidence" value="ECO:0007669"/>
    <property type="project" value="UniProtKB-SubCell"/>
</dbReference>
<accession>A0A7Z7B3N9</accession>
<dbReference type="RefSeq" id="WP_091776316.1">
    <property type="nucleotide sequence ID" value="NZ_FNDI01000003.1"/>
</dbReference>
<evidence type="ECO:0000256" key="3">
    <source>
        <dbReference type="ARBA" id="ARBA00022729"/>
    </source>
</evidence>
<comment type="subcellular location">
    <subcellularLocation>
        <location evidence="1">Periplasm</location>
    </subcellularLocation>
</comment>
<evidence type="ECO:0000256" key="1">
    <source>
        <dbReference type="ARBA" id="ARBA00004418"/>
    </source>
</evidence>
<dbReference type="Gene3D" id="3.40.190.10">
    <property type="entry name" value="Periplasmic binding protein-like II"/>
    <property type="match status" value="2"/>
</dbReference>